<feature type="compositionally biased region" description="Basic and acidic residues" evidence="6">
    <location>
        <begin position="1"/>
        <end position="12"/>
    </location>
</feature>
<dbReference type="PANTHER" id="PTHR24074">
    <property type="entry name" value="CO-CHAPERONE PROTEIN DJLA"/>
    <property type="match status" value="1"/>
</dbReference>
<feature type="region of interest" description="Disordered" evidence="6">
    <location>
        <begin position="205"/>
        <end position="230"/>
    </location>
</feature>
<comment type="function">
    <text evidence="1">Required for the first step of diphthamide biosynthesis, the transfer of 3-amino-3-carboxypropyl from S-adenosyl-L-methionine to a histidine residue. Diphthamide is a post-translational modification of histidine which occurs in elongation factor 2.</text>
</comment>
<dbReference type="InterPro" id="IPR036671">
    <property type="entry name" value="DPH_MB_sf"/>
</dbReference>
<comment type="similarity">
    <text evidence="2">Belongs to the DPH4 family.</text>
</comment>
<evidence type="ECO:0000256" key="4">
    <source>
        <dbReference type="ARBA" id="ARBA00022723"/>
    </source>
</evidence>
<dbReference type="Pfam" id="PF05207">
    <property type="entry name" value="Zn_ribbon_CSL"/>
    <property type="match status" value="1"/>
</dbReference>
<evidence type="ECO:0000256" key="5">
    <source>
        <dbReference type="ARBA" id="ARBA00023004"/>
    </source>
</evidence>
<comment type="caution">
    <text evidence="9">The sequence shown here is derived from an EMBL/GenBank/DDBJ whole genome shotgun (WGS) entry which is preliminary data.</text>
</comment>
<dbReference type="InterPro" id="IPR007872">
    <property type="entry name" value="DPH_MB_dom"/>
</dbReference>
<evidence type="ECO:0000256" key="3">
    <source>
        <dbReference type="ARBA" id="ARBA00021797"/>
    </source>
</evidence>
<dbReference type="InterPro" id="IPR050817">
    <property type="entry name" value="DjlA_DnaK_co-chaperone"/>
</dbReference>
<dbReference type="EMBL" id="JAPEVB010000004">
    <property type="protein sequence ID" value="KAJ4388545.1"/>
    <property type="molecule type" value="Genomic_DNA"/>
</dbReference>
<feature type="compositionally biased region" description="Polar residues" evidence="6">
    <location>
        <begin position="51"/>
        <end position="65"/>
    </location>
</feature>
<accession>A0A9W8YR35</accession>
<dbReference type="SMART" id="SM00271">
    <property type="entry name" value="DnaJ"/>
    <property type="match status" value="1"/>
</dbReference>
<feature type="region of interest" description="Disordered" evidence="6">
    <location>
        <begin position="97"/>
        <end position="119"/>
    </location>
</feature>
<dbReference type="InterPro" id="IPR001623">
    <property type="entry name" value="DnaJ_domain"/>
</dbReference>
<evidence type="ECO:0000259" key="8">
    <source>
        <dbReference type="PROSITE" id="PS51074"/>
    </source>
</evidence>
<proteinExistence type="inferred from homology"/>
<dbReference type="PROSITE" id="PS51074">
    <property type="entry name" value="DPH_MB"/>
    <property type="match status" value="1"/>
</dbReference>
<evidence type="ECO:0000256" key="1">
    <source>
        <dbReference type="ARBA" id="ARBA00003474"/>
    </source>
</evidence>
<evidence type="ECO:0000313" key="9">
    <source>
        <dbReference type="EMBL" id="KAJ4388545.1"/>
    </source>
</evidence>
<evidence type="ECO:0000256" key="6">
    <source>
        <dbReference type="SAM" id="MobiDB-lite"/>
    </source>
</evidence>
<dbReference type="PRINTS" id="PR00625">
    <property type="entry name" value="JDOMAIN"/>
</dbReference>
<feature type="domain" description="J" evidence="7">
    <location>
        <begin position="11"/>
        <end position="95"/>
    </location>
</feature>
<feature type="compositionally biased region" description="Basic residues" evidence="6">
    <location>
        <begin position="37"/>
        <end position="48"/>
    </location>
</feature>
<dbReference type="Gene3D" id="3.10.660.10">
    <property type="entry name" value="DPH Zinc finger"/>
    <property type="match status" value="1"/>
</dbReference>
<feature type="compositionally biased region" description="Low complexity" evidence="6">
    <location>
        <begin position="205"/>
        <end position="215"/>
    </location>
</feature>
<name>A0A9W8YR35_9PEZI</name>
<evidence type="ECO:0000259" key="7">
    <source>
        <dbReference type="PROSITE" id="PS50076"/>
    </source>
</evidence>
<evidence type="ECO:0000256" key="2">
    <source>
        <dbReference type="ARBA" id="ARBA00006169"/>
    </source>
</evidence>
<feature type="domain" description="DPH-type MB" evidence="8">
    <location>
        <begin position="121"/>
        <end position="184"/>
    </location>
</feature>
<dbReference type="AlphaFoldDB" id="A0A9W8YR35"/>
<keyword evidence="4" id="KW-0479">Metal-binding</keyword>
<dbReference type="Pfam" id="PF00226">
    <property type="entry name" value="DnaJ"/>
    <property type="match status" value="1"/>
</dbReference>
<dbReference type="SUPFAM" id="SSF144217">
    <property type="entry name" value="CSL zinc finger"/>
    <property type="match status" value="1"/>
</dbReference>
<dbReference type="PROSITE" id="PS50076">
    <property type="entry name" value="DNAJ_2"/>
    <property type="match status" value="1"/>
</dbReference>
<feature type="region of interest" description="Disordered" evidence="6">
    <location>
        <begin position="1"/>
        <end position="65"/>
    </location>
</feature>
<dbReference type="CDD" id="cd06257">
    <property type="entry name" value="DnaJ"/>
    <property type="match status" value="1"/>
</dbReference>
<reference evidence="9" key="1">
    <citation type="submission" date="2022-10" db="EMBL/GenBank/DDBJ databases">
        <title>Tapping the CABI collections for fungal endophytes: first genome assemblies for Collariella, Neodidymelliopsis, Ascochyta clinopodiicola, Didymella pomorum, Didymosphaeria variabile, Neocosmospora piperis and Neocucurbitaria cava.</title>
        <authorList>
            <person name="Hill R."/>
        </authorList>
    </citation>
    <scope>NUCLEOTIDE SEQUENCE</scope>
    <source>
        <strain evidence="9">IMI 355082</strain>
    </source>
</reference>
<dbReference type="OrthoDB" id="445556at2759"/>
<sequence length="253" mass="27812">MASTDPDHEPTHFEILSLSARSLDGQGPDEQSEIVKKAYRRALLKHHPDKQAQTSAEKSDASSATYSQHFTVDQITEAYNVLSDEQQRRKYTRNLRAQSKATFSSNARTTTRGSRKAKTAQVETVNLDDLSWSGKRRLYYHACQGCGKARGFTLREDDIEDEDEDYELMIECSGCEKELKVVVPALVDGPESSQGEGVNYGLAAQQSQTQNQAPQRNNENTEPQKKSRGWGIRLGLGLGLSLGGGGSASAGRS</sequence>
<feature type="compositionally biased region" description="Polar residues" evidence="6">
    <location>
        <begin position="97"/>
        <end position="112"/>
    </location>
</feature>
<gene>
    <name evidence="9" type="primary">DPH4</name>
    <name evidence="9" type="ORF">N0V93_006003</name>
</gene>
<dbReference type="GO" id="GO:0046872">
    <property type="term" value="F:metal ion binding"/>
    <property type="evidence" value="ECO:0007669"/>
    <property type="project" value="UniProtKB-KW"/>
</dbReference>
<protein>
    <recommendedName>
        <fullName evidence="3">Diphthamide biosynthesis protein 4</fullName>
    </recommendedName>
</protein>
<dbReference type="Gene3D" id="1.10.287.110">
    <property type="entry name" value="DnaJ domain"/>
    <property type="match status" value="1"/>
</dbReference>
<evidence type="ECO:0000313" key="10">
    <source>
        <dbReference type="Proteomes" id="UP001140453"/>
    </source>
</evidence>
<organism evidence="9 10">
    <name type="scientific">Gnomoniopsis smithogilvyi</name>
    <dbReference type="NCBI Taxonomy" id="1191159"/>
    <lineage>
        <taxon>Eukaryota</taxon>
        <taxon>Fungi</taxon>
        <taxon>Dikarya</taxon>
        <taxon>Ascomycota</taxon>
        <taxon>Pezizomycotina</taxon>
        <taxon>Sordariomycetes</taxon>
        <taxon>Sordariomycetidae</taxon>
        <taxon>Diaporthales</taxon>
        <taxon>Gnomoniaceae</taxon>
        <taxon>Gnomoniopsis</taxon>
    </lineage>
</organism>
<keyword evidence="10" id="KW-1185">Reference proteome</keyword>
<dbReference type="InterPro" id="IPR036869">
    <property type="entry name" value="J_dom_sf"/>
</dbReference>
<dbReference type="Proteomes" id="UP001140453">
    <property type="component" value="Unassembled WGS sequence"/>
</dbReference>
<dbReference type="SUPFAM" id="SSF46565">
    <property type="entry name" value="Chaperone J-domain"/>
    <property type="match status" value="1"/>
</dbReference>
<keyword evidence="5" id="KW-0408">Iron</keyword>